<dbReference type="Pfam" id="PF13307">
    <property type="entry name" value="Helicase_C_2"/>
    <property type="match status" value="1"/>
</dbReference>
<feature type="compositionally biased region" description="Basic residues" evidence="1">
    <location>
        <begin position="1"/>
        <end position="12"/>
    </location>
</feature>
<comment type="caution">
    <text evidence="3">The sequence shown here is derived from an EMBL/GenBank/DDBJ whole genome shotgun (WGS) entry which is preliminary data.</text>
</comment>
<dbReference type="GO" id="GO:0005524">
    <property type="term" value="F:ATP binding"/>
    <property type="evidence" value="ECO:0007669"/>
    <property type="project" value="InterPro"/>
</dbReference>
<dbReference type="GO" id="GO:0003676">
    <property type="term" value="F:nucleic acid binding"/>
    <property type="evidence" value="ECO:0007669"/>
    <property type="project" value="InterPro"/>
</dbReference>
<sequence>MAGSSRRTRGSRHGLTEMEASRVFQNGISSSGLGRGGGKATLSDDSILVTNFGADAATVSKPITPKSASDLGERMILVPQQLNTNLKDDEVKAFIAEHFRPYLNVVVIVPSTKRAAYWADVATPGMTLLANNLQEGVERLRSSIGNLAALVNKYDGVDLPDDACRLLVIDGVPDTRSLLDRYDQGTLHDSDRTLAGQIQRIEQGMGRGIRSNDDYCAVTLMGPQLIRSLYATGASAHFSPAAAAQVELSRLVSTQVANRGMFAVHEAFYDQWHRDPDWMAAAKNALIEITYSDETTVDPIAKAQRQAFDAVRLRRYDVAETALRAAEAGSTDRRVKGWLLDQIAAAVHPMDPGKSQQILQSAIDSNGIVTKPIGGVVYKRVDTTGMDQARQAIQYLKDTYGGDANRLMIGVNGALNDLMFVREESEAFEQALYELGLHIGFRAQRPEREGVTKLDVLWGIGHGVYLLLRCKSGAVSATISKTYSDEVSGSANWFAKAYDHTFRATPVIVHPSATLDALATPPPNLKVMTKVQIDTLQARVRSFAHSVKDRLNEPAQVRFALSANYLLGEHFVQNNTVVPKKLQ</sequence>
<dbReference type="GO" id="GO:0004386">
    <property type="term" value="F:helicase activity"/>
    <property type="evidence" value="ECO:0007669"/>
    <property type="project" value="InterPro"/>
</dbReference>
<dbReference type="Proteomes" id="UP000721844">
    <property type="component" value="Unassembled WGS sequence"/>
</dbReference>
<feature type="domain" description="ATP-dependent helicase C-terminal" evidence="2">
    <location>
        <begin position="99"/>
        <end position="227"/>
    </location>
</feature>
<dbReference type="Gene3D" id="3.40.50.300">
    <property type="entry name" value="P-loop containing nucleotide triphosphate hydrolases"/>
    <property type="match status" value="1"/>
</dbReference>
<dbReference type="AlphaFoldDB" id="A0A963Z8J2"/>
<organism evidence="3 4">
    <name type="scientific">Acidisoma cellulosilyticum</name>
    <dbReference type="NCBI Taxonomy" id="2802395"/>
    <lineage>
        <taxon>Bacteria</taxon>
        <taxon>Pseudomonadati</taxon>
        <taxon>Pseudomonadota</taxon>
        <taxon>Alphaproteobacteria</taxon>
        <taxon>Acetobacterales</taxon>
        <taxon>Acidocellaceae</taxon>
        <taxon>Acidisoma</taxon>
    </lineage>
</organism>
<feature type="region of interest" description="Disordered" evidence="1">
    <location>
        <begin position="1"/>
        <end position="21"/>
    </location>
</feature>
<protein>
    <recommendedName>
        <fullName evidence="2">ATP-dependent helicase C-terminal domain-containing protein</fullName>
    </recommendedName>
</protein>
<keyword evidence="4" id="KW-1185">Reference proteome</keyword>
<dbReference type="GO" id="GO:0016818">
    <property type="term" value="F:hydrolase activity, acting on acid anhydrides, in phosphorus-containing anhydrides"/>
    <property type="evidence" value="ECO:0007669"/>
    <property type="project" value="InterPro"/>
</dbReference>
<accession>A0A963Z8J2</accession>
<dbReference type="SMART" id="SM00491">
    <property type="entry name" value="HELICc2"/>
    <property type="match status" value="1"/>
</dbReference>
<name>A0A963Z8J2_9PROT</name>
<dbReference type="EMBL" id="JAESVA010000017">
    <property type="protein sequence ID" value="MCB8883823.1"/>
    <property type="molecule type" value="Genomic_DNA"/>
</dbReference>
<evidence type="ECO:0000259" key="2">
    <source>
        <dbReference type="SMART" id="SM00491"/>
    </source>
</evidence>
<reference evidence="3 4" key="1">
    <citation type="journal article" date="2021" name="Microorganisms">
        <title>Acidisoma silvae sp. nov. and Acidisomacellulosilytica sp. nov., Two Acidophilic Bacteria Isolated from Decaying Wood, Hydrolyzing Cellulose and Producing Poly-3-hydroxybutyrate.</title>
        <authorList>
            <person name="Mieszkin S."/>
            <person name="Pouder E."/>
            <person name="Uroz S."/>
            <person name="Simon-Colin C."/>
            <person name="Alain K."/>
        </authorList>
    </citation>
    <scope>NUCLEOTIDE SEQUENCE [LARGE SCALE GENOMIC DNA]</scope>
    <source>
        <strain evidence="3 4">HW T5.17</strain>
    </source>
</reference>
<dbReference type="GO" id="GO:0006139">
    <property type="term" value="P:nucleobase-containing compound metabolic process"/>
    <property type="evidence" value="ECO:0007669"/>
    <property type="project" value="InterPro"/>
</dbReference>
<proteinExistence type="predicted"/>
<evidence type="ECO:0000313" key="3">
    <source>
        <dbReference type="EMBL" id="MCB8883823.1"/>
    </source>
</evidence>
<dbReference type="RefSeq" id="WP_227310566.1">
    <property type="nucleotide sequence ID" value="NZ_JAESVA010000017.1"/>
</dbReference>
<gene>
    <name evidence="3" type="ORF">ACELLULO517_26490</name>
</gene>
<dbReference type="InterPro" id="IPR027417">
    <property type="entry name" value="P-loop_NTPase"/>
</dbReference>
<evidence type="ECO:0000313" key="4">
    <source>
        <dbReference type="Proteomes" id="UP000721844"/>
    </source>
</evidence>
<dbReference type="InterPro" id="IPR006555">
    <property type="entry name" value="ATP-dep_Helicase_C"/>
</dbReference>
<evidence type="ECO:0000256" key="1">
    <source>
        <dbReference type="SAM" id="MobiDB-lite"/>
    </source>
</evidence>